<dbReference type="Pfam" id="PF22352">
    <property type="entry name" value="K319L-like_PKD"/>
    <property type="match status" value="1"/>
</dbReference>
<protein>
    <recommendedName>
        <fullName evidence="3">PKD/Chitinase domain-containing protein</fullName>
    </recommendedName>
</protein>
<dbReference type="Gene3D" id="2.60.40.10">
    <property type="entry name" value="Immunoglobulins"/>
    <property type="match status" value="1"/>
</dbReference>
<dbReference type="EMBL" id="BSNK01000002">
    <property type="protein sequence ID" value="GLQ24426.1"/>
    <property type="molecule type" value="Genomic_DNA"/>
</dbReference>
<gene>
    <name evidence="1" type="ORF">GCM10007853_23000</name>
</gene>
<accession>A0ABQ5VCW5</accession>
<sequence length="476" mass="50596">MVEERQTFTLTASGSTDPDGDAITYQWSQTAGAAVVIANPTQADLSLTMPETQADDRLQFTLQVSDGSLSDTTTVDITLANIVLAPLNTDFQPVMLDDASAVTMPTNLNVRRYNILAGSFCDGGFRPVYRIDILGQNGSGQRAIGEWNGSSSALSVSSIAGAPVSTAGFLTSLTYPVITSCVDPLGGAGSTFTQENGVATIHFPDDDTVFQQGLDQKIDDQTDVCAARGVYDRNGQFLHYLTAKTAGGIESRPVTVDANGVLTLGAATTLVASGGFCQFWTEGRQSYSSGTVARTNLFAVDKASKELVMYQSQETQTLTQFTEIERITLPDASGTSSNIVAVDFYSPLSFRGIRSNVYAAVILSDGQHRGVHRLLIYENDIAGSFITPDDYQGFTITTDIALSGGIPKAVELTTTGVSIISDTVPYIEHIDCNGGVCDEATRSYIEVGFDVADIAALNSAIMVSNPDDDTVQAFTR</sequence>
<reference evidence="1" key="2">
    <citation type="submission" date="2023-01" db="EMBL/GenBank/DDBJ databases">
        <title>Draft genome sequence of Algimonas ampicilliniresistens strain NBRC 108219.</title>
        <authorList>
            <person name="Sun Q."/>
            <person name="Mori K."/>
        </authorList>
    </citation>
    <scope>NUCLEOTIDE SEQUENCE</scope>
    <source>
        <strain evidence="1">NBRC 108219</strain>
    </source>
</reference>
<proteinExistence type="predicted"/>
<name>A0ABQ5VCW5_9PROT</name>
<evidence type="ECO:0000313" key="1">
    <source>
        <dbReference type="EMBL" id="GLQ24426.1"/>
    </source>
</evidence>
<evidence type="ECO:0000313" key="2">
    <source>
        <dbReference type="Proteomes" id="UP001161391"/>
    </source>
</evidence>
<reference evidence="1" key="1">
    <citation type="journal article" date="2014" name="Int. J. Syst. Evol. Microbiol.">
        <title>Complete genome of a new Firmicutes species belonging to the dominant human colonic microbiota ('Ruminococcus bicirculans') reveals two chromosomes and a selective capacity to utilize plant glucans.</title>
        <authorList>
            <consortium name="NISC Comparative Sequencing Program"/>
            <person name="Wegmann U."/>
            <person name="Louis P."/>
            <person name="Goesmann A."/>
            <person name="Henrissat B."/>
            <person name="Duncan S.H."/>
            <person name="Flint H.J."/>
        </authorList>
    </citation>
    <scope>NUCLEOTIDE SEQUENCE</scope>
    <source>
        <strain evidence="1">NBRC 108219</strain>
    </source>
</reference>
<organism evidence="1 2">
    <name type="scientific">Algimonas ampicilliniresistens</name>
    <dbReference type="NCBI Taxonomy" id="1298735"/>
    <lineage>
        <taxon>Bacteria</taxon>
        <taxon>Pseudomonadati</taxon>
        <taxon>Pseudomonadota</taxon>
        <taxon>Alphaproteobacteria</taxon>
        <taxon>Maricaulales</taxon>
        <taxon>Robiginitomaculaceae</taxon>
        <taxon>Algimonas</taxon>
    </lineage>
</organism>
<keyword evidence="2" id="KW-1185">Reference proteome</keyword>
<dbReference type="Proteomes" id="UP001161391">
    <property type="component" value="Unassembled WGS sequence"/>
</dbReference>
<evidence type="ECO:0008006" key="3">
    <source>
        <dbReference type="Google" id="ProtNLM"/>
    </source>
</evidence>
<comment type="caution">
    <text evidence="1">The sequence shown here is derived from an EMBL/GenBank/DDBJ whole genome shotgun (WGS) entry which is preliminary data.</text>
</comment>
<dbReference type="InterPro" id="IPR013783">
    <property type="entry name" value="Ig-like_fold"/>
</dbReference>